<dbReference type="Gene3D" id="1.10.1410.40">
    <property type="match status" value="1"/>
</dbReference>
<protein>
    <submittedName>
        <fullName evidence="5">Cyclic GMP-AMP synthase</fullName>
    </submittedName>
</protein>
<dbReference type="Pfam" id="PF20266">
    <property type="entry name" value="Mab-21_C"/>
    <property type="match status" value="1"/>
</dbReference>
<dbReference type="Proteomes" id="UP000242188">
    <property type="component" value="Unassembled WGS sequence"/>
</dbReference>
<evidence type="ECO:0000313" key="5">
    <source>
        <dbReference type="EMBL" id="OWF45085.1"/>
    </source>
</evidence>
<accession>A0A210Q8P4</accession>
<dbReference type="Pfam" id="PF03281">
    <property type="entry name" value="Mab-21"/>
    <property type="match status" value="1"/>
</dbReference>
<comment type="similarity">
    <text evidence="1">Belongs to the mab-21 family.</text>
</comment>
<gene>
    <name evidence="4" type="ORF">KP79_PYT14552</name>
    <name evidence="5" type="ORF">KP79_PYT14553</name>
</gene>
<sequence length="688" mass="79069">MTDQGEQYGLSWILHHVLDSFIGSRDIVAIRRRMHLVGAQMQHRSKGAIKEVETGSLAEGMDMDGSDIDMMLVFNIVIVMCPDQDFSNPLGSTVKTVFMMRDDAHSRPGYVTLELVDRGLTYIPHLDGSIVRVGDRFFISSEMYKQSAVDYCNAFSHMNMATHGPAATTSLKDVRTNTTMDVDFVCSLSCTSWPREANEWVSRPRLHEWPDRALIDQIIQGGCHLVPVGDKTSVNTFLQWRISFATAEKKLIHSFTHTQFLIYGLFKYFLKQISKRLEQEVGEADIISSYIIKTVILYAVESTHGSLWQEKNTFLCFMLCLNILIAWVKAGYCPNYFINSNNMFLGKVHGENQEKLLHILIELHDMKWGCLSFGTFIRPSIGMRVQNVRNGDWKYILPSSAQIEMECDMEIFIDTFRRVSIISFHLHPVLLAFIYESKLDIDESIANFCASSVLSCRGMDAFEKHVAAKGNKEMYKYLRKCRNLLVPLSSLCTSPGLLMLATYYYQTGNYMKTLELCGHMLSSFKIFVLGGPSNSDQHMYKHLYCGRGYTLLHKCQEVFVSYIIFQQRFVNFCPFNLHQELNKHLGARLLIPPLPYAVFLTFLCYHELGDTRRRHEALSNLQSVKYDDNQGGHYYWIVHNILGICHEMVGDIDSALMDYNDSLNSPSYFQHENPAMERIDRMQFTTYR</sequence>
<organism evidence="5 6">
    <name type="scientific">Mizuhopecten yessoensis</name>
    <name type="common">Japanese scallop</name>
    <name type="synonym">Patinopecten yessoensis</name>
    <dbReference type="NCBI Taxonomy" id="6573"/>
    <lineage>
        <taxon>Eukaryota</taxon>
        <taxon>Metazoa</taxon>
        <taxon>Spiralia</taxon>
        <taxon>Lophotrochozoa</taxon>
        <taxon>Mollusca</taxon>
        <taxon>Bivalvia</taxon>
        <taxon>Autobranchia</taxon>
        <taxon>Pteriomorphia</taxon>
        <taxon>Pectinida</taxon>
        <taxon>Pectinoidea</taxon>
        <taxon>Pectinidae</taxon>
        <taxon>Mizuhopecten</taxon>
    </lineage>
</organism>
<dbReference type="PANTHER" id="PTHR10656">
    <property type="entry name" value="CELL FATE DETERMINING PROTEIN MAB21-RELATED"/>
    <property type="match status" value="1"/>
</dbReference>
<dbReference type="InterPro" id="IPR046906">
    <property type="entry name" value="Mab-21_HhH/H2TH-like"/>
</dbReference>
<reference evidence="5 6" key="1">
    <citation type="journal article" date="2017" name="Nat. Ecol. Evol.">
        <title>Scallop genome provides insights into evolution of bilaterian karyotype and development.</title>
        <authorList>
            <person name="Wang S."/>
            <person name="Zhang J."/>
            <person name="Jiao W."/>
            <person name="Li J."/>
            <person name="Xun X."/>
            <person name="Sun Y."/>
            <person name="Guo X."/>
            <person name="Huan P."/>
            <person name="Dong B."/>
            <person name="Zhang L."/>
            <person name="Hu X."/>
            <person name="Sun X."/>
            <person name="Wang J."/>
            <person name="Zhao C."/>
            <person name="Wang Y."/>
            <person name="Wang D."/>
            <person name="Huang X."/>
            <person name="Wang R."/>
            <person name="Lv J."/>
            <person name="Li Y."/>
            <person name="Zhang Z."/>
            <person name="Liu B."/>
            <person name="Lu W."/>
            <person name="Hui Y."/>
            <person name="Liang J."/>
            <person name="Zhou Z."/>
            <person name="Hou R."/>
            <person name="Li X."/>
            <person name="Liu Y."/>
            <person name="Li H."/>
            <person name="Ning X."/>
            <person name="Lin Y."/>
            <person name="Zhao L."/>
            <person name="Xing Q."/>
            <person name="Dou J."/>
            <person name="Li Y."/>
            <person name="Mao J."/>
            <person name="Guo H."/>
            <person name="Dou H."/>
            <person name="Li T."/>
            <person name="Mu C."/>
            <person name="Jiang W."/>
            <person name="Fu Q."/>
            <person name="Fu X."/>
            <person name="Miao Y."/>
            <person name="Liu J."/>
            <person name="Yu Q."/>
            <person name="Li R."/>
            <person name="Liao H."/>
            <person name="Li X."/>
            <person name="Kong Y."/>
            <person name="Jiang Z."/>
            <person name="Chourrout D."/>
            <person name="Li R."/>
            <person name="Bao Z."/>
        </authorList>
    </citation>
    <scope>NUCLEOTIDE SEQUENCE [LARGE SCALE GENOMIC DNA]</scope>
    <source>
        <strain evidence="5 6">PY_sf001</strain>
    </source>
</reference>
<evidence type="ECO:0000259" key="3">
    <source>
        <dbReference type="Pfam" id="PF20266"/>
    </source>
</evidence>
<name>A0A210Q8P4_MIZYE</name>
<evidence type="ECO:0000256" key="1">
    <source>
        <dbReference type="ARBA" id="ARBA00008307"/>
    </source>
</evidence>
<evidence type="ECO:0000259" key="2">
    <source>
        <dbReference type="Pfam" id="PF03281"/>
    </source>
</evidence>
<comment type="caution">
    <text evidence="5">The sequence shown here is derived from an EMBL/GenBank/DDBJ whole genome shotgun (WGS) entry which is preliminary data.</text>
</comment>
<dbReference type="EMBL" id="NEDP02004580">
    <property type="protein sequence ID" value="OWF45084.1"/>
    <property type="molecule type" value="Genomic_DNA"/>
</dbReference>
<keyword evidence="6" id="KW-1185">Reference proteome</keyword>
<feature type="domain" description="Mab-21-like HhH/H2TH-like" evidence="3">
    <location>
        <begin position="269"/>
        <end position="355"/>
    </location>
</feature>
<evidence type="ECO:0000313" key="4">
    <source>
        <dbReference type="EMBL" id="OWF45084.1"/>
    </source>
</evidence>
<dbReference type="SMART" id="SM01265">
    <property type="entry name" value="Mab-21"/>
    <property type="match status" value="1"/>
</dbReference>
<dbReference type="OrthoDB" id="6132741at2759"/>
<dbReference type="PANTHER" id="PTHR10656:SF69">
    <property type="entry name" value="MAB-21-LIKE HHH_H2TH-LIKE DOMAIN-CONTAINING PROTEIN"/>
    <property type="match status" value="1"/>
</dbReference>
<dbReference type="InterPro" id="IPR046903">
    <property type="entry name" value="Mab-21-like_nuc_Trfase"/>
</dbReference>
<feature type="domain" description="Mab-21-like nucleotidyltransferase" evidence="2">
    <location>
        <begin position="155"/>
        <end position="253"/>
    </location>
</feature>
<dbReference type="AlphaFoldDB" id="A0A210Q8P4"/>
<dbReference type="InterPro" id="IPR024810">
    <property type="entry name" value="MAB21L/cGLR"/>
</dbReference>
<dbReference type="EMBL" id="NEDP02004580">
    <property type="protein sequence ID" value="OWF45085.1"/>
    <property type="molecule type" value="Genomic_DNA"/>
</dbReference>
<proteinExistence type="inferred from homology"/>
<evidence type="ECO:0000313" key="6">
    <source>
        <dbReference type="Proteomes" id="UP000242188"/>
    </source>
</evidence>